<dbReference type="AlphaFoldDB" id="A0A5J6X1Z5"/>
<dbReference type="Proteomes" id="UP000594034">
    <property type="component" value="Chromosome"/>
</dbReference>
<evidence type="ECO:0000313" key="3">
    <source>
        <dbReference type="Proteomes" id="UP000594034"/>
    </source>
</evidence>
<dbReference type="KEGG" id="asim:FE240_16550"/>
<reference evidence="2 3" key="1">
    <citation type="submission" date="2019-05" db="EMBL/GenBank/DDBJ databases">
        <title>OXA-830, a novel chromosomally encoded expanded-spectrum class D beta-lactamase in Aeromonas simiae.</title>
        <authorList>
            <person name="Zhou W."/>
            <person name="Chen Q."/>
        </authorList>
    </citation>
    <scope>NUCLEOTIDE SEQUENCE [LARGE SCALE GENOMIC DNA]</scope>
    <source>
        <strain evidence="2 3">A6</strain>
    </source>
</reference>
<gene>
    <name evidence="2" type="ORF">FE240_16550</name>
</gene>
<dbReference type="GO" id="GO:0003677">
    <property type="term" value="F:DNA binding"/>
    <property type="evidence" value="ECO:0007669"/>
    <property type="project" value="InterPro"/>
</dbReference>
<evidence type="ECO:0000313" key="2">
    <source>
        <dbReference type="EMBL" id="QFI56143.1"/>
    </source>
</evidence>
<protein>
    <submittedName>
        <fullName evidence="2">Helix-turn-helix transcriptional regulator</fullName>
    </submittedName>
</protein>
<dbReference type="Pfam" id="PF01381">
    <property type="entry name" value="HTH_3"/>
    <property type="match status" value="1"/>
</dbReference>
<dbReference type="PROSITE" id="PS50943">
    <property type="entry name" value="HTH_CROC1"/>
    <property type="match status" value="1"/>
</dbReference>
<dbReference type="EMBL" id="CP040449">
    <property type="protein sequence ID" value="QFI56143.1"/>
    <property type="molecule type" value="Genomic_DNA"/>
</dbReference>
<organism evidence="2 3">
    <name type="scientific">Aeromonas simiae</name>
    <dbReference type="NCBI Taxonomy" id="218936"/>
    <lineage>
        <taxon>Bacteria</taxon>
        <taxon>Pseudomonadati</taxon>
        <taxon>Pseudomonadota</taxon>
        <taxon>Gammaproteobacteria</taxon>
        <taxon>Aeromonadales</taxon>
        <taxon>Aeromonadaceae</taxon>
        <taxon>Aeromonas</taxon>
    </lineage>
</organism>
<name>A0A5J6X1Z5_9GAMM</name>
<dbReference type="SUPFAM" id="SSF47413">
    <property type="entry name" value="lambda repressor-like DNA-binding domains"/>
    <property type="match status" value="1"/>
</dbReference>
<sequence>MKSLSMEARESLLCDLLVKLQRGEIHEGELLRKLRKEVLGMDQEGYAKLVGISRRTLSDIERNRAAPSLKMINQVFRPFSMKMMLMPKSRALQEQIATRLNAVD</sequence>
<dbReference type="RefSeq" id="WP_193002503.1">
    <property type="nucleotide sequence ID" value="NZ_CP040449.1"/>
</dbReference>
<proteinExistence type="predicted"/>
<accession>A0A5J6X1Z5</accession>
<dbReference type="CDD" id="cd00093">
    <property type="entry name" value="HTH_XRE"/>
    <property type="match status" value="1"/>
</dbReference>
<evidence type="ECO:0000259" key="1">
    <source>
        <dbReference type="PROSITE" id="PS50943"/>
    </source>
</evidence>
<keyword evidence="3" id="KW-1185">Reference proteome</keyword>
<dbReference type="InterPro" id="IPR010982">
    <property type="entry name" value="Lambda_DNA-bd_dom_sf"/>
</dbReference>
<dbReference type="SMART" id="SM00530">
    <property type="entry name" value="HTH_XRE"/>
    <property type="match status" value="1"/>
</dbReference>
<dbReference type="Gene3D" id="1.10.260.40">
    <property type="entry name" value="lambda repressor-like DNA-binding domains"/>
    <property type="match status" value="1"/>
</dbReference>
<dbReference type="InterPro" id="IPR001387">
    <property type="entry name" value="Cro/C1-type_HTH"/>
</dbReference>
<feature type="domain" description="HTH cro/C1-type" evidence="1">
    <location>
        <begin position="31"/>
        <end position="72"/>
    </location>
</feature>